<dbReference type="Gene3D" id="3.40.720.10">
    <property type="entry name" value="Alkaline Phosphatase, subunit A"/>
    <property type="match status" value="1"/>
</dbReference>
<dbReference type="InterPro" id="IPR017850">
    <property type="entry name" value="Alkaline_phosphatase_core_sf"/>
</dbReference>
<sequence length="539" mass="59898">MKTVVLGFDALDFRYLDRFSDSLPHITALRERGVEAPLESTHPPWTGSAWPSLYTGTDPSYHGVYGFFDHDGYPNDASLVSRSSVDQPAIWDYLSNEGIPSIVTNVPITHPADPIEGVLIPGYLASEDEPGHPEGIRNELGEDLGEEYTIYSRHEISSDPDEKFEGYMNLIDQRRRATLSLLENREWELAFCQVQKTDAVFHNFDDEERFRGIYEQADRFVGDVLDAVDEETNVVLCSDHGIGPITGHTIYVNEILREHGYVVASDDNGNAQPTLNTEKSSLLNEETSSDRTMLEQALLECQRIAERLGVEPNDVYSVAERLGLEETLARYTPSSLLSAASQTVEWRSSKAYCSSGTRMGVRVNLAGREPNGQVQPSEYEAVREEIIEILSTLETPDGEPAFEFVCRREELYDGPHLETVPDVLFLPTEMNHTVSPTLYGRRFGPSDNHDHKRDGAFVGAGPEFQESAPDKLSITDVAPITMSLLGQPVPSVMTGTVPEGMVRGPIGRADYDEAVYARAAEPTVEDSDVTDRLEDLGYL</sequence>
<dbReference type="GO" id="GO:0016787">
    <property type="term" value="F:hydrolase activity"/>
    <property type="evidence" value="ECO:0007669"/>
    <property type="project" value="UniProtKB-ARBA"/>
</dbReference>
<dbReference type="EMBL" id="JAOPKA010000010">
    <property type="protein sequence ID" value="MCU4742722.1"/>
    <property type="molecule type" value="Genomic_DNA"/>
</dbReference>
<name>A0AAP2YZY5_9EURY</name>
<dbReference type="InterPro" id="IPR002591">
    <property type="entry name" value="Phosphodiest/P_Trfase"/>
</dbReference>
<reference evidence="1" key="1">
    <citation type="submission" date="2022-09" db="EMBL/GenBank/DDBJ databases">
        <title>Enrichment on poylsaccharides allowed isolation of novel metabolic and taxonomic groups of Haloarchaea.</title>
        <authorList>
            <person name="Sorokin D.Y."/>
            <person name="Elcheninov A.G."/>
            <person name="Khizhniak T.V."/>
            <person name="Kolganova T.V."/>
            <person name="Kublanov I.V."/>
        </authorList>
    </citation>
    <scope>NUCLEOTIDE SEQUENCE</scope>
    <source>
        <strain evidence="1">AArc-xg1-1</strain>
    </source>
</reference>
<comment type="caution">
    <text evidence="1">The sequence shown here is derived from an EMBL/GenBank/DDBJ whole genome shotgun (WGS) entry which is preliminary data.</text>
</comment>
<accession>A0AAP2YZY5</accession>
<evidence type="ECO:0000313" key="1">
    <source>
        <dbReference type="EMBL" id="MCU4742722.1"/>
    </source>
</evidence>
<dbReference type="PANTHER" id="PTHR10151:SF120">
    <property type="entry name" value="BIS(5'-ADENOSYL)-TRIPHOSPHATASE"/>
    <property type="match status" value="1"/>
</dbReference>
<dbReference type="AlphaFoldDB" id="A0AAP2YZY5"/>
<dbReference type="SUPFAM" id="SSF53649">
    <property type="entry name" value="Alkaline phosphatase-like"/>
    <property type="match status" value="1"/>
</dbReference>
<dbReference type="Pfam" id="PF01663">
    <property type="entry name" value="Phosphodiest"/>
    <property type="match status" value="1"/>
</dbReference>
<proteinExistence type="predicted"/>
<dbReference type="Proteomes" id="UP001321018">
    <property type="component" value="Unassembled WGS sequence"/>
</dbReference>
<organism evidence="1 2">
    <name type="scientific">Natronoglomus mannanivorans</name>
    <dbReference type="NCBI Taxonomy" id="2979990"/>
    <lineage>
        <taxon>Archaea</taxon>
        <taxon>Methanobacteriati</taxon>
        <taxon>Methanobacteriota</taxon>
        <taxon>Stenosarchaea group</taxon>
        <taxon>Halobacteria</taxon>
        <taxon>Halobacteriales</taxon>
        <taxon>Natrialbaceae</taxon>
        <taxon>Natronoglomus</taxon>
    </lineage>
</organism>
<dbReference type="PANTHER" id="PTHR10151">
    <property type="entry name" value="ECTONUCLEOTIDE PYROPHOSPHATASE/PHOSPHODIESTERASE"/>
    <property type="match status" value="1"/>
</dbReference>
<evidence type="ECO:0000313" key="2">
    <source>
        <dbReference type="Proteomes" id="UP001321018"/>
    </source>
</evidence>
<gene>
    <name evidence="1" type="ORF">OB960_15110</name>
</gene>
<protein>
    <submittedName>
        <fullName evidence="1">Alkaline phosphatase family protein</fullName>
    </submittedName>
</protein>
<dbReference type="RefSeq" id="WP_338004542.1">
    <property type="nucleotide sequence ID" value="NZ_JAOPKA010000010.1"/>
</dbReference>